<dbReference type="AlphaFoldDB" id="A0A5C5XXK2"/>
<dbReference type="Proteomes" id="UP000318053">
    <property type="component" value="Unassembled WGS sequence"/>
</dbReference>
<feature type="chain" id="PRO_5022813192" evidence="1">
    <location>
        <begin position="33"/>
        <end position="466"/>
    </location>
</feature>
<evidence type="ECO:0000313" key="3">
    <source>
        <dbReference type="Proteomes" id="UP000318053"/>
    </source>
</evidence>
<comment type="caution">
    <text evidence="2">The sequence shown here is derived from an EMBL/GenBank/DDBJ whole genome shotgun (WGS) entry which is preliminary data.</text>
</comment>
<keyword evidence="1" id="KW-0732">Signal</keyword>
<feature type="signal peptide" evidence="1">
    <location>
        <begin position="1"/>
        <end position="32"/>
    </location>
</feature>
<gene>
    <name evidence="2" type="ORF">CA85_19390</name>
</gene>
<accession>A0A5C5XXK2</accession>
<dbReference type="EMBL" id="SJPK01000004">
    <property type="protein sequence ID" value="TWT67093.1"/>
    <property type="molecule type" value="Genomic_DNA"/>
</dbReference>
<protein>
    <submittedName>
        <fullName evidence="2">Uncharacterized protein</fullName>
    </submittedName>
</protein>
<evidence type="ECO:0000313" key="2">
    <source>
        <dbReference type="EMBL" id="TWT67093.1"/>
    </source>
</evidence>
<organism evidence="2 3">
    <name type="scientific">Allorhodopirellula solitaria</name>
    <dbReference type="NCBI Taxonomy" id="2527987"/>
    <lineage>
        <taxon>Bacteria</taxon>
        <taxon>Pseudomonadati</taxon>
        <taxon>Planctomycetota</taxon>
        <taxon>Planctomycetia</taxon>
        <taxon>Pirellulales</taxon>
        <taxon>Pirellulaceae</taxon>
        <taxon>Allorhodopirellula</taxon>
    </lineage>
</organism>
<reference evidence="2 3" key="1">
    <citation type="submission" date="2019-02" db="EMBL/GenBank/DDBJ databases">
        <title>Deep-cultivation of Planctomycetes and their phenomic and genomic characterization uncovers novel biology.</title>
        <authorList>
            <person name="Wiegand S."/>
            <person name="Jogler M."/>
            <person name="Boedeker C."/>
            <person name="Pinto D."/>
            <person name="Vollmers J."/>
            <person name="Rivas-Marin E."/>
            <person name="Kohn T."/>
            <person name="Peeters S.H."/>
            <person name="Heuer A."/>
            <person name="Rast P."/>
            <person name="Oberbeckmann S."/>
            <person name="Bunk B."/>
            <person name="Jeske O."/>
            <person name="Meyerdierks A."/>
            <person name="Storesund J.E."/>
            <person name="Kallscheuer N."/>
            <person name="Luecker S."/>
            <person name="Lage O.M."/>
            <person name="Pohl T."/>
            <person name="Merkel B.J."/>
            <person name="Hornburger P."/>
            <person name="Mueller R.-W."/>
            <person name="Bruemmer F."/>
            <person name="Labrenz M."/>
            <person name="Spormann A.M."/>
            <person name="Op Den Camp H."/>
            <person name="Overmann J."/>
            <person name="Amann R."/>
            <person name="Jetten M.S.M."/>
            <person name="Mascher T."/>
            <person name="Medema M.H."/>
            <person name="Devos D.P."/>
            <person name="Kaster A.-K."/>
            <person name="Ovreas L."/>
            <person name="Rohde M."/>
            <person name="Galperin M.Y."/>
            <person name="Jogler C."/>
        </authorList>
    </citation>
    <scope>NUCLEOTIDE SEQUENCE [LARGE SCALE GENOMIC DNA]</scope>
    <source>
        <strain evidence="2 3">CA85</strain>
    </source>
</reference>
<sequence precursor="true">MTNSLPLPVRARLFCCLVAAVWAPLLVHPIHADESTQSSASDSPLTAPDVNLAQEVPIWVAELDASTAQVRREAEQRLIAAGPEAGEYVPVSRDYLSLDARERLERIEQQWQQAKIHVEADTTSVALQDARTLGDALDAIEIASGVEFDLESAGPEIDRSRVIRPPAAPQGFWQALDLVLDQSELDINFYAGDRGQLALVRRQPERVSRVDSAAYAGIYRLEPTIVTARRVLGNPAQSGLNLTMSISWQPNRTPIGLSVPVSELTGKLDNGDTLRPQTTGESIDISTSGEIAESQFYLPMQLPSRHFGPRPGAGVAPGVDAQEITQISGQITALIPGQRKTFELALNEVAASQTHDAMTVSIEETRDSSPLREVRVGVELFGAGRALESHRQWIFENEVFVRMPDGSRKEHLGYEVYRQTESGVGIGYLFDLGAGPPPAAAKLIYESPTSVRRDEVPFTIHAIPLP</sequence>
<name>A0A5C5XXK2_9BACT</name>
<evidence type="ECO:0000256" key="1">
    <source>
        <dbReference type="SAM" id="SignalP"/>
    </source>
</evidence>
<proteinExistence type="predicted"/>
<dbReference type="RefSeq" id="WP_186774833.1">
    <property type="nucleotide sequence ID" value="NZ_SJPK01000004.1"/>
</dbReference>
<keyword evidence="3" id="KW-1185">Reference proteome</keyword>